<dbReference type="RefSeq" id="WP_092018859.1">
    <property type="nucleotide sequence ID" value="NZ_FOXH01000013.1"/>
</dbReference>
<dbReference type="AlphaFoldDB" id="A0A1I5X5Z2"/>
<dbReference type="EMBL" id="FOXH01000021">
    <property type="protein sequence ID" value="SFQ47718.1"/>
    <property type="molecule type" value="Genomic_DNA"/>
</dbReference>
<organism evidence="1 3">
    <name type="scientific">Pseudarcicella hirudinis</name>
    <dbReference type="NCBI Taxonomy" id="1079859"/>
    <lineage>
        <taxon>Bacteria</taxon>
        <taxon>Pseudomonadati</taxon>
        <taxon>Bacteroidota</taxon>
        <taxon>Cytophagia</taxon>
        <taxon>Cytophagales</taxon>
        <taxon>Flectobacillaceae</taxon>
        <taxon>Pseudarcicella</taxon>
    </lineage>
</organism>
<dbReference type="STRING" id="1079859.SAMN04515674_113158"/>
<accession>A0A1I5X5Z2</accession>
<reference evidence="1 3" key="1">
    <citation type="submission" date="2016-10" db="EMBL/GenBank/DDBJ databases">
        <authorList>
            <person name="de Groot N.N."/>
        </authorList>
    </citation>
    <scope>NUCLEOTIDE SEQUENCE [LARGE SCALE GENOMIC DNA]</scope>
    <source>
        <strain evidence="1">E92</strain>
        <strain evidence="3">E92,LMG 26720,CCM 7988</strain>
    </source>
</reference>
<name>A0A1I5X5Z2_9BACT</name>
<keyword evidence="3" id="KW-1185">Reference proteome</keyword>
<sequence>MREEFERLVMVRLPGLAAERNRQYVMNTYDAMTSLNPYFSKEDLDKKYSYCISICTIANQTAAHCLQEIQVITRMFNKFPYSIKVPRNGIQQ</sequence>
<evidence type="ECO:0000313" key="2">
    <source>
        <dbReference type="EMBL" id="SFQ47718.1"/>
    </source>
</evidence>
<dbReference type="EMBL" id="FOXH01000013">
    <property type="protein sequence ID" value="SFQ27370.1"/>
    <property type="molecule type" value="Genomic_DNA"/>
</dbReference>
<gene>
    <name evidence="1" type="ORF">SAMN04515674_113158</name>
    <name evidence="2" type="ORF">SAMN04515674_12172</name>
</gene>
<protein>
    <submittedName>
        <fullName evidence="1">Uncharacterized protein</fullName>
    </submittedName>
</protein>
<dbReference type="Proteomes" id="UP000199306">
    <property type="component" value="Unassembled WGS sequence"/>
</dbReference>
<evidence type="ECO:0000313" key="3">
    <source>
        <dbReference type="Proteomes" id="UP000199306"/>
    </source>
</evidence>
<proteinExistence type="predicted"/>
<evidence type="ECO:0000313" key="1">
    <source>
        <dbReference type="EMBL" id="SFQ27370.1"/>
    </source>
</evidence>